<protein>
    <submittedName>
        <fullName evidence="1">Uncharacterized protein</fullName>
    </submittedName>
</protein>
<dbReference type="InterPro" id="IPR036397">
    <property type="entry name" value="RNaseH_sf"/>
</dbReference>
<comment type="caution">
    <text evidence="1">The sequence shown here is derived from an EMBL/GenBank/DDBJ whole genome shotgun (WGS) entry which is preliminary data.</text>
</comment>
<sequence>MPIPRSMHPERNVGRRKARGACLLRLIRNKNERVSFVDASFNEERKAFTVVVVNNKGAVINAASVRTDRPEDAEQAAIALALVDRSRRFVYSDSKSAVRAFEKGSVAKVAFRIMKTCEISQHTYVGFLLTLG</sequence>
<dbReference type="AlphaFoldDB" id="A0A9J6GV08"/>
<dbReference type="GO" id="GO:0003676">
    <property type="term" value="F:nucleic acid binding"/>
    <property type="evidence" value="ECO:0007669"/>
    <property type="project" value="InterPro"/>
</dbReference>
<dbReference type="OrthoDB" id="10596741at2759"/>
<organism evidence="1 2">
    <name type="scientific">Haemaphysalis longicornis</name>
    <name type="common">Bush tick</name>
    <dbReference type="NCBI Taxonomy" id="44386"/>
    <lineage>
        <taxon>Eukaryota</taxon>
        <taxon>Metazoa</taxon>
        <taxon>Ecdysozoa</taxon>
        <taxon>Arthropoda</taxon>
        <taxon>Chelicerata</taxon>
        <taxon>Arachnida</taxon>
        <taxon>Acari</taxon>
        <taxon>Parasitiformes</taxon>
        <taxon>Ixodida</taxon>
        <taxon>Ixodoidea</taxon>
        <taxon>Ixodidae</taxon>
        <taxon>Haemaphysalinae</taxon>
        <taxon>Haemaphysalis</taxon>
    </lineage>
</organism>
<proteinExistence type="predicted"/>
<name>A0A9J6GV08_HAELO</name>
<gene>
    <name evidence="1" type="ORF">HPB48_006654</name>
</gene>
<accession>A0A9J6GV08</accession>
<dbReference type="VEuPathDB" id="VectorBase:HLOH_060128"/>
<keyword evidence="2" id="KW-1185">Reference proteome</keyword>
<dbReference type="Gene3D" id="3.30.420.10">
    <property type="entry name" value="Ribonuclease H-like superfamily/Ribonuclease H"/>
    <property type="match status" value="1"/>
</dbReference>
<reference evidence="1 2" key="1">
    <citation type="journal article" date="2020" name="Cell">
        <title>Large-Scale Comparative Analyses of Tick Genomes Elucidate Their Genetic Diversity and Vector Capacities.</title>
        <authorList>
            <consortium name="Tick Genome and Microbiome Consortium (TIGMIC)"/>
            <person name="Jia N."/>
            <person name="Wang J."/>
            <person name="Shi W."/>
            <person name="Du L."/>
            <person name="Sun Y."/>
            <person name="Zhan W."/>
            <person name="Jiang J.F."/>
            <person name="Wang Q."/>
            <person name="Zhang B."/>
            <person name="Ji P."/>
            <person name="Bell-Sakyi L."/>
            <person name="Cui X.M."/>
            <person name="Yuan T.T."/>
            <person name="Jiang B.G."/>
            <person name="Yang W.F."/>
            <person name="Lam T.T."/>
            <person name="Chang Q.C."/>
            <person name="Ding S.J."/>
            <person name="Wang X.J."/>
            <person name="Zhu J.G."/>
            <person name="Ruan X.D."/>
            <person name="Zhao L."/>
            <person name="Wei J.T."/>
            <person name="Ye R.Z."/>
            <person name="Que T.C."/>
            <person name="Du C.H."/>
            <person name="Zhou Y.H."/>
            <person name="Cheng J.X."/>
            <person name="Dai P.F."/>
            <person name="Guo W.B."/>
            <person name="Han X.H."/>
            <person name="Huang E.J."/>
            <person name="Li L.F."/>
            <person name="Wei W."/>
            <person name="Gao Y.C."/>
            <person name="Liu J.Z."/>
            <person name="Shao H.Z."/>
            <person name="Wang X."/>
            <person name="Wang C.C."/>
            <person name="Yang T.C."/>
            <person name="Huo Q.B."/>
            <person name="Li W."/>
            <person name="Chen H.Y."/>
            <person name="Chen S.E."/>
            <person name="Zhou L.G."/>
            <person name="Ni X.B."/>
            <person name="Tian J.H."/>
            <person name="Sheng Y."/>
            <person name="Liu T."/>
            <person name="Pan Y.S."/>
            <person name="Xia L.Y."/>
            <person name="Li J."/>
            <person name="Zhao F."/>
            <person name="Cao W.C."/>
        </authorList>
    </citation>
    <scope>NUCLEOTIDE SEQUENCE [LARGE SCALE GENOMIC DNA]</scope>
    <source>
        <strain evidence="1">HaeL-2018</strain>
    </source>
</reference>
<dbReference type="EMBL" id="JABSTR010000008">
    <property type="protein sequence ID" value="KAH9378092.1"/>
    <property type="molecule type" value="Genomic_DNA"/>
</dbReference>
<evidence type="ECO:0000313" key="2">
    <source>
        <dbReference type="Proteomes" id="UP000821853"/>
    </source>
</evidence>
<dbReference type="Proteomes" id="UP000821853">
    <property type="component" value="Unassembled WGS sequence"/>
</dbReference>
<evidence type="ECO:0000313" key="1">
    <source>
        <dbReference type="EMBL" id="KAH9378092.1"/>
    </source>
</evidence>